<keyword evidence="2" id="KW-1185">Reference proteome</keyword>
<organism evidence="1 2">
    <name type="scientific">Racocetra persica</name>
    <dbReference type="NCBI Taxonomy" id="160502"/>
    <lineage>
        <taxon>Eukaryota</taxon>
        <taxon>Fungi</taxon>
        <taxon>Fungi incertae sedis</taxon>
        <taxon>Mucoromycota</taxon>
        <taxon>Glomeromycotina</taxon>
        <taxon>Glomeromycetes</taxon>
        <taxon>Diversisporales</taxon>
        <taxon>Gigasporaceae</taxon>
        <taxon>Racocetra</taxon>
    </lineage>
</organism>
<dbReference type="Proteomes" id="UP000789920">
    <property type="component" value="Unassembled WGS sequence"/>
</dbReference>
<proteinExistence type="predicted"/>
<comment type="caution">
    <text evidence="1">The sequence shown here is derived from an EMBL/GenBank/DDBJ whole genome shotgun (WGS) entry which is preliminary data.</text>
</comment>
<evidence type="ECO:0000313" key="1">
    <source>
        <dbReference type="EMBL" id="CAG8838447.1"/>
    </source>
</evidence>
<protein>
    <submittedName>
        <fullName evidence="1">33053_t:CDS:1</fullName>
    </submittedName>
</protein>
<name>A0ACA9SJF7_9GLOM</name>
<feature type="non-terminal residue" evidence="1">
    <location>
        <position position="62"/>
    </location>
</feature>
<accession>A0ACA9SJF7</accession>
<gene>
    <name evidence="1" type="ORF">RPERSI_LOCUS30669</name>
</gene>
<reference evidence="1" key="1">
    <citation type="submission" date="2021-06" db="EMBL/GenBank/DDBJ databases">
        <authorList>
            <person name="Kallberg Y."/>
            <person name="Tangrot J."/>
            <person name="Rosling A."/>
        </authorList>
    </citation>
    <scope>NUCLEOTIDE SEQUENCE</scope>
    <source>
        <strain evidence="1">MA461A</strain>
    </source>
</reference>
<evidence type="ECO:0000313" key="2">
    <source>
        <dbReference type="Proteomes" id="UP000789920"/>
    </source>
</evidence>
<dbReference type="EMBL" id="CAJVQC010120583">
    <property type="protein sequence ID" value="CAG8838447.1"/>
    <property type="molecule type" value="Genomic_DNA"/>
</dbReference>
<sequence>ETNLKIKQATSDTSHLTIPLETSHLTGYVKSKNPMIAYTHTRDVYSKWSKTSSFGPNAIILR</sequence>
<feature type="non-terminal residue" evidence="1">
    <location>
        <position position="1"/>
    </location>
</feature>